<reference evidence="18" key="1">
    <citation type="submission" date="2025-08" db="UniProtKB">
        <authorList>
            <consortium name="Ensembl"/>
        </authorList>
    </citation>
    <scope>IDENTIFICATION</scope>
</reference>
<keyword evidence="17" id="KW-0472">Membrane</keyword>
<keyword evidence="17" id="KW-0812">Transmembrane</keyword>
<comment type="function">
    <text evidence="9">Catalyzes the formation of aromatic C18 estrogens from C19 androgens.</text>
</comment>
<dbReference type="PROSITE" id="PS00086">
    <property type="entry name" value="CYTOCHROME_P450"/>
    <property type="match status" value="1"/>
</dbReference>
<accession>A0A8C9XFD3</accession>
<evidence type="ECO:0000256" key="16">
    <source>
        <dbReference type="RuleBase" id="RU000461"/>
    </source>
</evidence>
<name>A0A8C9XFD3_SANLU</name>
<evidence type="ECO:0000256" key="7">
    <source>
        <dbReference type="ARBA" id="ARBA00023004"/>
    </source>
</evidence>
<dbReference type="EC" id="1.14.14.14" evidence="10"/>
<dbReference type="Gene3D" id="1.10.630.10">
    <property type="entry name" value="Cytochrome P450"/>
    <property type="match status" value="1"/>
</dbReference>
<evidence type="ECO:0000313" key="19">
    <source>
        <dbReference type="Proteomes" id="UP000694568"/>
    </source>
</evidence>
<dbReference type="SUPFAM" id="SSF48264">
    <property type="entry name" value="Cytochrome P450"/>
    <property type="match status" value="1"/>
</dbReference>
<protein>
    <recommendedName>
        <fullName evidence="12">Cytochrome P-450AROM</fullName>
        <ecNumber evidence="3">1.14.14.1</ecNumber>
        <ecNumber evidence="10">1.14.14.14</ecNumber>
    </recommendedName>
    <alternativeName>
        <fullName evidence="11">Estrogen synthase</fullName>
    </alternativeName>
</protein>
<keyword evidence="19" id="KW-1185">Reference proteome</keyword>
<dbReference type="PRINTS" id="PR00463">
    <property type="entry name" value="EP450I"/>
</dbReference>
<evidence type="ECO:0000256" key="17">
    <source>
        <dbReference type="SAM" id="Phobius"/>
    </source>
</evidence>
<dbReference type="Ensembl" id="ENSSLUT00000010174.1">
    <property type="protein sequence ID" value="ENSSLUP00000009863.1"/>
    <property type="gene ID" value="ENSSLUG00000004643.1"/>
</dbReference>
<evidence type="ECO:0000256" key="12">
    <source>
        <dbReference type="ARBA" id="ARBA00043174"/>
    </source>
</evidence>
<dbReference type="GO" id="GO:0070330">
    <property type="term" value="F:aromatase activity"/>
    <property type="evidence" value="ECO:0007669"/>
    <property type="project" value="UniProtKB-EC"/>
</dbReference>
<evidence type="ECO:0000256" key="14">
    <source>
        <dbReference type="ARBA" id="ARBA00048642"/>
    </source>
</evidence>
<feature type="transmembrane region" description="Helical" evidence="17">
    <location>
        <begin position="6"/>
        <end position="26"/>
    </location>
</feature>
<keyword evidence="6 16" id="KW-0560">Oxidoreductase</keyword>
<dbReference type="InterPro" id="IPR036396">
    <property type="entry name" value="Cyt_P450_sf"/>
</dbReference>
<dbReference type="InterPro" id="IPR017972">
    <property type="entry name" value="Cyt_P450_CS"/>
</dbReference>
<comment type="catalytic activity">
    <reaction evidence="14">
        <text>androst-4-ene-3,17-dione + 3 reduced [NADPH--hemoprotein reductase] + 3 O2 = estrone + formate + 3 oxidized [NADPH--hemoprotein reductase] + 4 H2O + 4 H(+)</text>
        <dbReference type="Rhea" id="RHEA:38195"/>
        <dbReference type="Rhea" id="RHEA-COMP:11964"/>
        <dbReference type="Rhea" id="RHEA-COMP:11965"/>
        <dbReference type="ChEBI" id="CHEBI:15377"/>
        <dbReference type="ChEBI" id="CHEBI:15378"/>
        <dbReference type="ChEBI" id="CHEBI:15379"/>
        <dbReference type="ChEBI" id="CHEBI:15740"/>
        <dbReference type="ChEBI" id="CHEBI:16422"/>
        <dbReference type="ChEBI" id="CHEBI:17263"/>
        <dbReference type="ChEBI" id="CHEBI:57618"/>
        <dbReference type="ChEBI" id="CHEBI:58210"/>
        <dbReference type="EC" id="1.14.14.14"/>
    </reaction>
</comment>
<organism evidence="18 19">
    <name type="scientific">Sander lucioperca</name>
    <name type="common">Pike-perch</name>
    <name type="synonym">Perca lucioperca</name>
    <dbReference type="NCBI Taxonomy" id="283035"/>
    <lineage>
        <taxon>Eukaryota</taxon>
        <taxon>Metazoa</taxon>
        <taxon>Chordata</taxon>
        <taxon>Craniata</taxon>
        <taxon>Vertebrata</taxon>
        <taxon>Euteleostomi</taxon>
        <taxon>Actinopterygii</taxon>
        <taxon>Neopterygii</taxon>
        <taxon>Teleostei</taxon>
        <taxon>Neoteleostei</taxon>
        <taxon>Acanthomorphata</taxon>
        <taxon>Eupercaria</taxon>
        <taxon>Perciformes</taxon>
        <taxon>Percoidei</taxon>
        <taxon>Percidae</taxon>
        <taxon>Luciopercinae</taxon>
        <taxon>Sander</taxon>
    </lineage>
</organism>
<dbReference type="PANTHER" id="PTHR24291:SF193">
    <property type="entry name" value="CYTOCHROME P450 4V2"/>
    <property type="match status" value="1"/>
</dbReference>
<evidence type="ECO:0000313" key="18">
    <source>
        <dbReference type="Ensembl" id="ENSSLUP00000009863.1"/>
    </source>
</evidence>
<dbReference type="GeneTree" id="ENSGT00940000157278"/>
<evidence type="ECO:0000256" key="2">
    <source>
        <dbReference type="ARBA" id="ARBA00010617"/>
    </source>
</evidence>
<comment type="cofactor">
    <cofactor evidence="1 15">
        <name>heme</name>
        <dbReference type="ChEBI" id="CHEBI:30413"/>
    </cofactor>
</comment>
<dbReference type="GO" id="GO:0005506">
    <property type="term" value="F:iron ion binding"/>
    <property type="evidence" value="ECO:0007669"/>
    <property type="project" value="InterPro"/>
</dbReference>
<dbReference type="FunFam" id="1.10.630.10:FF:000182">
    <property type="entry name" value="Cytochrome P450 3A4"/>
    <property type="match status" value="1"/>
</dbReference>
<dbReference type="PANTHER" id="PTHR24291">
    <property type="entry name" value="CYTOCHROME P450 FAMILY 4"/>
    <property type="match status" value="1"/>
</dbReference>
<evidence type="ECO:0000256" key="8">
    <source>
        <dbReference type="ARBA" id="ARBA00023033"/>
    </source>
</evidence>
<gene>
    <name evidence="18" type="primary">LOC116051748</name>
</gene>
<keyword evidence="8 16" id="KW-0503">Monooxygenase</keyword>
<keyword evidence="5 15" id="KW-0479">Metal-binding</keyword>
<dbReference type="InterPro" id="IPR002401">
    <property type="entry name" value="Cyt_P450_E_grp-I"/>
</dbReference>
<dbReference type="Pfam" id="PF00067">
    <property type="entry name" value="p450"/>
    <property type="match status" value="1"/>
</dbReference>
<keyword evidence="4 15" id="KW-0349">Heme</keyword>
<dbReference type="InterPro" id="IPR001128">
    <property type="entry name" value="Cyt_P450"/>
</dbReference>
<dbReference type="InterPro" id="IPR050196">
    <property type="entry name" value="Cytochrome_P450_Monoox"/>
</dbReference>
<evidence type="ECO:0000256" key="4">
    <source>
        <dbReference type="ARBA" id="ARBA00022617"/>
    </source>
</evidence>
<reference evidence="18" key="2">
    <citation type="submission" date="2025-09" db="UniProtKB">
        <authorList>
            <consortium name="Ensembl"/>
        </authorList>
    </citation>
    <scope>IDENTIFICATION</scope>
</reference>
<comment type="similarity">
    <text evidence="2 16">Belongs to the cytochrome P450 family.</text>
</comment>
<proteinExistence type="inferred from homology"/>
<keyword evidence="7 15" id="KW-0408">Iron</keyword>
<evidence type="ECO:0000256" key="15">
    <source>
        <dbReference type="PIRSR" id="PIRSR602401-1"/>
    </source>
</evidence>
<evidence type="ECO:0000256" key="6">
    <source>
        <dbReference type="ARBA" id="ARBA00023002"/>
    </source>
</evidence>
<evidence type="ECO:0000256" key="10">
    <source>
        <dbReference type="ARBA" id="ARBA00038885"/>
    </source>
</evidence>
<dbReference type="EC" id="1.14.14.1" evidence="3"/>
<dbReference type="Proteomes" id="UP000694568">
    <property type="component" value="Unplaced"/>
</dbReference>
<dbReference type="GO" id="GO:0020037">
    <property type="term" value="F:heme binding"/>
    <property type="evidence" value="ECO:0007669"/>
    <property type="project" value="InterPro"/>
</dbReference>
<evidence type="ECO:0000256" key="9">
    <source>
        <dbReference type="ARBA" id="ARBA00037202"/>
    </source>
</evidence>
<evidence type="ECO:0000256" key="3">
    <source>
        <dbReference type="ARBA" id="ARBA00012109"/>
    </source>
</evidence>
<keyword evidence="17" id="KW-1133">Transmembrane helix</keyword>
<evidence type="ECO:0000256" key="5">
    <source>
        <dbReference type="ARBA" id="ARBA00022723"/>
    </source>
</evidence>
<dbReference type="AlphaFoldDB" id="A0A8C9XFD3"/>
<evidence type="ECO:0000256" key="1">
    <source>
        <dbReference type="ARBA" id="ARBA00001971"/>
    </source>
</evidence>
<feature type="binding site" description="axial binding residue" evidence="15">
    <location>
        <position position="456"/>
    </location>
    <ligand>
        <name>heme</name>
        <dbReference type="ChEBI" id="CHEBI:30413"/>
    </ligand>
    <ligandPart>
        <name>Fe</name>
        <dbReference type="ChEBI" id="CHEBI:18248"/>
    </ligandPart>
</feature>
<evidence type="ECO:0000256" key="13">
    <source>
        <dbReference type="ARBA" id="ARBA00047938"/>
    </source>
</evidence>
<sequence length="516" mass="59326">MAVLGSYSAPLLGISIFIAILTYITYKLLSGYLHKWFTMKPIPQADGTYLFIGNAFQFKYNAGDFFQQIMDFTRDFANAPLFKLWIGPIPFVILFHPETVETVLTNAVHMEKSYAYKFLHPWLGTGLLTSTGLKWRQRRKMLTPTFHFSILTDFLEVMNEQADILVEKLEKQVGKGPFDCFSHITLCALDIICETAMGKKIYAQSNSDSEYVKCVYKMSDIVSRRQRTPWFWPDFVYSYFGEGRKHDKTLKILHSFTYKVSKGASGFKISGCPQHSDSDKDTKKRRAFLDMLLKTTYEDGSKMSHQDVQEEVDTFMFEGHDTTAASMNWTIHLLGSHPEAHRKVQQELQEVFGTSDRPVNIEDLKKLKYLECVIKEALRLFPSVPFFARSIGEDCHINGFKVPKGANAIIITYSLHRDPRYFPEPEEFRPERFLPENSVGRPPYAYIPFSAGLRNCIGQRFALMEEKVILASILRNFSVEACQTREELRPLGELILRPEKGIVIKLEKRKPPTSSN</sequence>
<dbReference type="PRINTS" id="PR00385">
    <property type="entry name" value="P450"/>
</dbReference>
<comment type="catalytic activity">
    <reaction evidence="13">
        <text>testosterone + 3 reduced [NADPH--hemoprotein reductase] + 3 O2 = 17beta-estradiol + formate + 3 oxidized [NADPH--hemoprotein reductase] + 4 H2O + 4 H(+)</text>
        <dbReference type="Rhea" id="RHEA:38191"/>
        <dbReference type="Rhea" id="RHEA-COMP:11964"/>
        <dbReference type="Rhea" id="RHEA-COMP:11965"/>
        <dbReference type="ChEBI" id="CHEBI:15377"/>
        <dbReference type="ChEBI" id="CHEBI:15378"/>
        <dbReference type="ChEBI" id="CHEBI:15379"/>
        <dbReference type="ChEBI" id="CHEBI:15740"/>
        <dbReference type="ChEBI" id="CHEBI:16469"/>
        <dbReference type="ChEBI" id="CHEBI:17347"/>
        <dbReference type="ChEBI" id="CHEBI:57618"/>
        <dbReference type="ChEBI" id="CHEBI:58210"/>
        <dbReference type="EC" id="1.14.14.14"/>
    </reaction>
</comment>
<evidence type="ECO:0000256" key="11">
    <source>
        <dbReference type="ARBA" id="ARBA00042499"/>
    </source>
</evidence>